<evidence type="ECO:0000313" key="2">
    <source>
        <dbReference type="Proteomes" id="UP000058114"/>
    </source>
</evidence>
<organism evidence="1 2">
    <name type="scientific">Aeromonas schubertii</name>
    <dbReference type="NCBI Taxonomy" id="652"/>
    <lineage>
        <taxon>Bacteria</taxon>
        <taxon>Pseudomonadati</taxon>
        <taxon>Pseudomonadota</taxon>
        <taxon>Gammaproteobacteria</taxon>
        <taxon>Aeromonadales</taxon>
        <taxon>Aeromonadaceae</taxon>
        <taxon>Aeromonas</taxon>
    </lineage>
</organism>
<accession>A0A0S2SNX6</accession>
<dbReference type="RefSeq" id="WP_060585523.1">
    <property type="nucleotide sequence ID" value="NZ_CP013067.1"/>
</dbReference>
<dbReference type="AlphaFoldDB" id="A0A0S2SNX6"/>
<evidence type="ECO:0008006" key="3">
    <source>
        <dbReference type="Google" id="ProtNLM"/>
    </source>
</evidence>
<protein>
    <recommendedName>
        <fullName evidence="3">Wadjet protein JetD C-terminal domain-containing protein</fullName>
    </recommendedName>
</protein>
<dbReference type="Proteomes" id="UP000058114">
    <property type="component" value="Chromosome"/>
</dbReference>
<dbReference type="KEGG" id="asr:WL1483_3948"/>
<evidence type="ECO:0000313" key="1">
    <source>
        <dbReference type="EMBL" id="ALP43367.1"/>
    </source>
</evidence>
<name>A0A0S2SNX6_9GAMM</name>
<sequence>MTNIDFSSGMLKEVAEQLMTQPSVLIRSRNLQPLVSLMLENGLLLTHSPHRYGLTEAGRRYLTRALTLGQLEQAPQDPEEWLHEQGLTLPTPVNLRLLAALYRRQGRHPLFTPDEQVRLAERGVETSQDRVVRLRASLPLSLFFAGGRLVDGAPLLETLGEIALPERTLPGLGKLISNGEPMARLITTDRTGVFTTLPLPPATLLAWLPPAGQDLMEHLCTALPAAVSWSHLTDLDPAGIERTRTLAERTGRPLTCWLPTDLSAHLRHYGKPLEGASWEPSRLPRPLLARLTPLIEQGLTLPAELLALARHWDAVG</sequence>
<dbReference type="EMBL" id="CP013067">
    <property type="protein sequence ID" value="ALP43367.1"/>
    <property type="molecule type" value="Genomic_DNA"/>
</dbReference>
<gene>
    <name evidence="1" type="ORF">WL1483_3948</name>
</gene>
<reference evidence="2" key="1">
    <citation type="submission" date="2015-10" db="EMBL/GenBank/DDBJ databases">
        <title>Complete Genome Sequence of Aeromonas schubertii strain WL1483.</title>
        <authorList>
            <person name="Liu L."/>
        </authorList>
    </citation>
    <scope>NUCLEOTIDE SEQUENCE [LARGE SCALE GENOMIC DNA]</scope>
    <source>
        <strain evidence="2">WL1483</strain>
    </source>
</reference>
<proteinExistence type="predicted"/>
<dbReference type="PATRIC" id="fig|652.5.peg.1780"/>
<reference evidence="1 2" key="2">
    <citation type="journal article" date="2016" name="Genome Announc.">
        <title>Complete Genome Sequence of the Highly Virulent Aeromonas schubertii Strain WL1483, Isolated from Diseased Snakehead Fish (Channa argus) in China.</title>
        <authorList>
            <person name="Liu L."/>
            <person name="Li N."/>
            <person name="Zhang D."/>
            <person name="Fu X."/>
            <person name="Shi C."/>
            <person name="Lin Q."/>
            <person name="Hao G."/>
        </authorList>
    </citation>
    <scope>NUCLEOTIDE SEQUENCE [LARGE SCALE GENOMIC DNA]</scope>
    <source>
        <strain evidence="1 2">WL1483</strain>
    </source>
</reference>